<evidence type="ECO:0000256" key="9">
    <source>
        <dbReference type="SAM" id="SignalP"/>
    </source>
</evidence>
<dbReference type="InterPro" id="IPR012910">
    <property type="entry name" value="Plug_dom"/>
</dbReference>
<accession>A0A5J5I9J6</accession>
<comment type="caution">
    <text evidence="11">The sequence shown here is derived from an EMBL/GenBank/DDBJ whole genome shotgun (WGS) entry which is preliminary data.</text>
</comment>
<feature type="domain" description="TonB-dependent receptor plug" evidence="10">
    <location>
        <begin position="120"/>
        <end position="231"/>
    </location>
</feature>
<organism evidence="11 12">
    <name type="scientific">Ginsengibacter hankyongi</name>
    <dbReference type="NCBI Taxonomy" id="2607284"/>
    <lineage>
        <taxon>Bacteria</taxon>
        <taxon>Pseudomonadati</taxon>
        <taxon>Bacteroidota</taxon>
        <taxon>Chitinophagia</taxon>
        <taxon>Chitinophagales</taxon>
        <taxon>Chitinophagaceae</taxon>
        <taxon>Ginsengibacter</taxon>
    </lineage>
</organism>
<evidence type="ECO:0000256" key="5">
    <source>
        <dbReference type="ARBA" id="ARBA00022729"/>
    </source>
</evidence>
<dbReference type="PANTHER" id="PTHR30069:SF29">
    <property type="entry name" value="HEMOGLOBIN AND HEMOGLOBIN-HAPTOGLOBIN-BINDING PROTEIN 1-RELATED"/>
    <property type="match status" value="1"/>
</dbReference>
<dbReference type="GO" id="GO:0044718">
    <property type="term" value="P:siderophore transmembrane transport"/>
    <property type="evidence" value="ECO:0007669"/>
    <property type="project" value="TreeGrafter"/>
</dbReference>
<evidence type="ECO:0000313" key="11">
    <source>
        <dbReference type="EMBL" id="KAA9034357.1"/>
    </source>
</evidence>
<dbReference type="InterPro" id="IPR037066">
    <property type="entry name" value="Plug_dom_sf"/>
</dbReference>
<keyword evidence="11" id="KW-0675">Receptor</keyword>
<dbReference type="GO" id="GO:0009279">
    <property type="term" value="C:cell outer membrane"/>
    <property type="evidence" value="ECO:0007669"/>
    <property type="project" value="UniProtKB-SubCell"/>
</dbReference>
<gene>
    <name evidence="11" type="ORF">FW778_22590</name>
</gene>
<protein>
    <submittedName>
        <fullName evidence="11">TonB-dependent receptor</fullName>
    </submittedName>
</protein>
<comment type="subcellular location">
    <subcellularLocation>
        <location evidence="1 8">Cell outer membrane</location>
        <topology evidence="1 8">Multi-pass membrane protein</topology>
    </subcellularLocation>
</comment>
<keyword evidence="5 9" id="KW-0732">Signal</keyword>
<keyword evidence="6 8" id="KW-0472">Membrane</keyword>
<evidence type="ECO:0000256" key="3">
    <source>
        <dbReference type="ARBA" id="ARBA00022452"/>
    </source>
</evidence>
<dbReference type="EMBL" id="VYQF01000016">
    <property type="protein sequence ID" value="KAA9034357.1"/>
    <property type="molecule type" value="Genomic_DNA"/>
</dbReference>
<feature type="chain" id="PRO_5023817453" evidence="9">
    <location>
        <begin position="26"/>
        <end position="1060"/>
    </location>
</feature>
<keyword evidence="2 8" id="KW-0813">Transport</keyword>
<evidence type="ECO:0000313" key="12">
    <source>
        <dbReference type="Proteomes" id="UP000326903"/>
    </source>
</evidence>
<feature type="signal peptide" evidence="9">
    <location>
        <begin position="1"/>
        <end position="25"/>
    </location>
</feature>
<dbReference type="InterPro" id="IPR023997">
    <property type="entry name" value="TonB-dep_OMP_SusC/RagA_CS"/>
</dbReference>
<keyword evidence="4 8" id="KW-0812">Transmembrane</keyword>
<proteinExistence type="inferred from homology"/>
<dbReference type="Pfam" id="PF07715">
    <property type="entry name" value="Plug"/>
    <property type="match status" value="1"/>
</dbReference>
<keyword evidence="3 8" id="KW-1134">Transmembrane beta strand</keyword>
<dbReference type="InterPro" id="IPR039426">
    <property type="entry name" value="TonB-dep_rcpt-like"/>
</dbReference>
<name>A0A5J5I9J6_9BACT</name>
<reference evidence="11 12" key="1">
    <citation type="submission" date="2019-09" db="EMBL/GenBank/DDBJ databases">
        <title>Draft genome sequence of Ginsengibacter sp. BR5-29.</title>
        <authorList>
            <person name="Im W.-T."/>
        </authorList>
    </citation>
    <scope>NUCLEOTIDE SEQUENCE [LARGE SCALE GENOMIC DNA]</scope>
    <source>
        <strain evidence="11 12">BR5-29</strain>
    </source>
</reference>
<evidence type="ECO:0000256" key="8">
    <source>
        <dbReference type="PROSITE-ProRule" id="PRU01360"/>
    </source>
</evidence>
<dbReference type="Proteomes" id="UP000326903">
    <property type="component" value="Unassembled WGS sequence"/>
</dbReference>
<keyword evidence="7 8" id="KW-0998">Cell outer membrane</keyword>
<dbReference type="Pfam" id="PF13715">
    <property type="entry name" value="CarbopepD_reg_2"/>
    <property type="match status" value="1"/>
</dbReference>
<evidence type="ECO:0000256" key="2">
    <source>
        <dbReference type="ARBA" id="ARBA00022448"/>
    </source>
</evidence>
<dbReference type="GO" id="GO:0015344">
    <property type="term" value="F:siderophore uptake transmembrane transporter activity"/>
    <property type="evidence" value="ECO:0007669"/>
    <property type="project" value="TreeGrafter"/>
</dbReference>
<keyword evidence="12" id="KW-1185">Reference proteome</keyword>
<dbReference type="SUPFAM" id="SSF49464">
    <property type="entry name" value="Carboxypeptidase regulatory domain-like"/>
    <property type="match status" value="1"/>
</dbReference>
<dbReference type="Gene3D" id="2.60.40.1120">
    <property type="entry name" value="Carboxypeptidase-like, regulatory domain"/>
    <property type="match status" value="1"/>
</dbReference>
<dbReference type="Gene3D" id="2.40.170.20">
    <property type="entry name" value="TonB-dependent receptor, beta-barrel domain"/>
    <property type="match status" value="1"/>
</dbReference>
<dbReference type="InterPro" id="IPR023996">
    <property type="entry name" value="TonB-dep_OMP_SusC/RagA"/>
</dbReference>
<comment type="similarity">
    <text evidence="8">Belongs to the TonB-dependent receptor family.</text>
</comment>
<dbReference type="NCBIfam" id="TIGR04056">
    <property type="entry name" value="OMP_RagA_SusC"/>
    <property type="match status" value="1"/>
</dbReference>
<evidence type="ECO:0000256" key="4">
    <source>
        <dbReference type="ARBA" id="ARBA00022692"/>
    </source>
</evidence>
<evidence type="ECO:0000256" key="7">
    <source>
        <dbReference type="ARBA" id="ARBA00023237"/>
    </source>
</evidence>
<dbReference type="InterPro" id="IPR036942">
    <property type="entry name" value="Beta-barrel_TonB_sf"/>
</dbReference>
<evidence type="ECO:0000259" key="10">
    <source>
        <dbReference type="Pfam" id="PF07715"/>
    </source>
</evidence>
<dbReference type="Gene3D" id="2.170.130.10">
    <property type="entry name" value="TonB-dependent receptor, plug domain"/>
    <property type="match status" value="1"/>
</dbReference>
<evidence type="ECO:0000256" key="6">
    <source>
        <dbReference type="ARBA" id="ARBA00023136"/>
    </source>
</evidence>
<dbReference type="AlphaFoldDB" id="A0A5J5I9J6"/>
<dbReference type="SUPFAM" id="SSF56935">
    <property type="entry name" value="Porins"/>
    <property type="match status" value="1"/>
</dbReference>
<dbReference type="NCBIfam" id="TIGR04057">
    <property type="entry name" value="SusC_RagA_signa"/>
    <property type="match status" value="1"/>
</dbReference>
<dbReference type="PANTHER" id="PTHR30069">
    <property type="entry name" value="TONB-DEPENDENT OUTER MEMBRANE RECEPTOR"/>
    <property type="match status" value="1"/>
</dbReference>
<dbReference type="InterPro" id="IPR008969">
    <property type="entry name" value="CarboxyPept-like_regulatory"/>
</dbReference>
<dbReference type="RefSeq" id="WP_150417195.1">
    <property type="nucleotide sequence ID" value="NZ_VYQF01000016.1"/>
</dbReference>
<evidence type="ECO:0000256" key="1">
    <source>
        <dbReference type="ARBA" id="ARBA00004571"/>
    </source>
</evidence>
<sequence>MKKSKLFNYCLRIVLLLLLSTPVFSQQRRINGTVHDAVGNKPLNGATITLKNSKVSTVTKADGNFSIDVPDKNAVLVVSFISYQTQEIPLNGLSEITIALQPATTGLNEVVVIGYGTQKKATLTGAVSTIGEKQLEGRPAARTTELLQGMAPGVQIVRGNEGRIRGTQSSITIRGITSRSDPGVLVVIDGIPQSGDASYLLDNISPDDIASISILKDAQAAIYGARAAGGVILVTTKKGQSLKPTIDFSSTYTIQQPALEKKSVNILQLVEMMNDAYVNAGEVTNGFTHIVNYIKQNNLTMAEISKNDGKYQTQWPFDNTENFVFGNYYWPGIMYHAAPLNINTLSISGKTNKLNYYNSIGYEDQQSMLRYGSNNNKRFFARLKNSYDITNWLKINENIELERQKVVEPYNFGSIEFWQGLIWPVYMPYTPAGHYYNFGSHQNPIGYAEAGGDVTEINYRINSQLGFELTPVKNLNITGDMANNFDIQEGDWANLGFDMYNENDVFSYNSTNNRNSAGAYYNRTKSFVGNLFADYKFSIKNDHKFDLLAGYSHEEEEYRNIGVQRNLGLISSQLPTFGLGSSTQQFNGESKTDQALESFFSRLDYNYKEKYILEGNFRYDGSSKFAPGHKWSPFYGLSGAWTISDEKFMQKFSNVINFMKIRASWGQLGNEASIGLYDYIPQINIGGSYPFGSSSSPLLTQQAMLAGLGSATRTWERVDSRNLGIDFSVLDSRLSGSVDYFIKDNANMFYSKEFPQLLGVNPPSINGAHVRTKGWEVAVNWKSEFGNFGYNIGVNLSNSTNKVIQLADSRIPNIGFNSFVEGYSADAYFGYRYDGLLQSQGEADKYTASIHSGIPQGLQPGDAKYKDLNGDGKLTPQLYQLGADGKPTSTSGDLAYLGDAGQHYLFGINLGLNYKNFYFSTFFQGVLKWMVYDGNRAFEADSWPQLSYFYHNTWTPTQTNASYPELNVRGDINNNNYTVSDAPYRLFNDKYIRLKNIQFGYNVPNRLTEKYKIKDLRVFFSGTDVFELYNLPGVFDPEKPFNHFVTPFPRQFSFGLNLKF</sequence>
<dbReference type="PROSITE" id="PS52016">
    <property type="entry name" value="TONB_DEPENDENT_REC_3"/>
    <property type="match status" value="1"/>
</dbReference>